<sequence length="248" mass="24437">MKLRTTAFAALTAAGAMTIAAAPAHADEGPGVRYRAGVVGDSAVTVLDDGTFALAPDAGSVLVRDAGGNQILSLPLTFDLDGTPHPILQQISADGHRLALTPDTGLRPVASPMENQKALDEFAGNMSTGTLVGTVGGFVVGAVVGAAIGLGSCLIVGPGCLATAPAAIMAFAGGGMLVGTLGLGGAALVNGAWKYLTTLQAAPGQSAYADKDGLLVPDGTDVPNANLRIPPLPLKPLISGSSSGSGHH</sequence>
<dbReference type="InterPro" id="IPR058333">
    <property type="entry name" value="DUF8020"/>
</dbReference>
<proteinExistence type="predicted"/>
<feature type="domain" description="DUF8020" evidence="3">
    <location>
        <begin position="31"/>
        <end position="104"/>
    </location>
</feature>
<comment type="caution">
    <text evidence="4">The sequence shown here is derived from an EMBL/GenBank/DDBJ whole genome shotgun (WGS) entry which is preliminary data.</text>
</comment>
<keyword evidence="1" id="KW-1133">Transmembrane helix</keyword>
<dbReference type="AlphaFoldDB" id="A0A7K1URL7"/>
<keyword evidence="1" id="KW-0812">Transmembrane</keyword>
<organism evidence="4 5">
    <name type="scientific">Nocardia terrae</name>
    <dbReference type="NCBI Taxonomy" id="2675851"/>
    <lineage>
        <taxon>Bacteria</taxon>
        <taxon>Bacillati</taxon>
        <taxon>Actinomycetota</taxon>
        <taxon>Actinomycetes</taxon>
        <taxon>Mycobacteriales</taxon>
        <taxon>Nocardiaceae</taxon>
        <taxon>Nocardia</taxon>
    </lineage>
</organism>
<evidence type="ECO:0000313" key="4">
    <source>
        <dbReference type="EMBL" id="MVU76947.1"/>
    </source>
</evidence>
<gene>
    <name evidence="4" type="ORF">GPX89_06770</name>
</gene>
<evidence type="ECO:0000259" key="3">
    <source>
        <dbReference type="Pfam" id="PF26059"/>
    </source>
</evidence>
<protein>
    <recommendedName>
        <fullName evidence="3">DUF8020 domain-containing protein</fullName>
    </recommendedName>
</protein>
<feature type="signal peptide" evidence="2">
    <location>
        <begin position="1"/>
        <end position="26"/>
    </location>
</feature>
<feature type="chain" id="PRO_5029454589" description="DUF8020 domain-containing protein" evidence="2">
    <location>
        <begin position="27"/>
        <end position="248"/>
    </location>
</feature>
<dbReference type="Pfam" id="PF26059">
    <property type="entry name" value="DUF8020"/>
    <property type="match status" value="1"/>
</dbReference>
<feature type="transmembrane region" description="Helical" evidence="1">
    <location>
        <begin position="135"/>
        <end position="156"/>
    </location>
</feature>
<name>A0A7K1URL7_9NOCA</name>
<keyword evidence="1" id="KW-0472">Membrane</keyword>
<keyword evidence="2" id="KW-0732">Signal</keyword>
<feature type="transmembrane region" description="Helical" evidence="1">
    <location>
        <begin position="168"/>
        <end position="189"/>
    </location>
</feature>
<dbReference type="Proteomes" id="UP000466794">
    <property type="component" value="Unassembled WGS sequence"/>
</dbReference>
<evidence type="ECO:0000313" key="5">
    <source>
        <dbReference type="Proteomes" id="UP000466794"/>
    </source>
</evidence>
<dbReference type="RefSeq" id="WP_157355766.1">
    <property type="nucleotide sequence ID" value="NZ_WRPP01000001.1"/>
</dbReference>
<keyword evidence="5" id="KW-1185">Reference proteome</keyword>
<reference evidence="4 5" key="1">
    <citation type="submission" date="2019-12" db="EMBL/GenBank/DDBJ databases">
        <title>Nocardia sp. nov. ET3-3 isolated from soil.</title>
        <authorList>
            <person name="Kanchanasin P."/>
            <person name="Tanasupawat S."/>
            <person name="Yuki M."/>
            <person name="Kudo T."/>
        </authorList>
    </citation>
    <scope>NUCLEOTIDE SEQUENCE [LARGE SCALE GENOMIC DNA]</scope>
    <source>
        <strain evidence="4 5">ET3-3</strain>
    </source>
</reference>
<evidence type="ECO:0000256" key="2">
    <source>
        <dbReference type="SAM" id="SignalP"/>
    </source>
</evidence>
<evidence type="ECO:0000256" key="1">
    <source>
        <dbReference type="SAM" id="Phobius"/>
    </source>
</evidence>
<dbReference type="EMBL" id="WRPP01000001">
    <property type="protein sequence ID" value="MVU76947.1"/>
    <property type="molecule type" value="Genomic_DNA"/>
</dbReference>
<accession>A0A7K1URL7</accession>